<dbReference type="EMBL" id="JAJAGQ010000004">
    <property type="protein sequence ID" value="KAJ8565281.1"/>
    <property type="molecule type" value="Genomic_DNA"/>
</dbReference>
<comment type="caution">
    <text evidence="3">The sequence shown here is derived from an EMBL/GenBank/DDBJ whole genome shotgun (WGS) entry which is preliminary data.</text>
</comment>
<dbReference type="GO" id="GO:0003700">
    <property type="term" value="F:DNA-binding transcription factor activity"/>
    <property type="evidence" value="ECO:0007669"/>
    <property type="project" value="TreeGrafter"/>
</dbReference>
<feature type="compositionally biased region" description="Polar residues" evidence="1">
    <location>
        <begin position="251"/>
        <end position="260"/>
    </location>
</feature>
<dbReference type="Pfam" id="PF22992">
    <property type="entry name" value="C2CH-4th_BIRD-IDD"/>
    <property type="match status" value="1"/>
</dbReference>
<protein>
    <recommendedName>
        <fullName evidence="2">BIRD-IDD transcription factor fourth C2HC zinc finger domain-containing protein</fullName>
    </recommendedName>
</protein>
<feature type="compositionally biased region" description="Low complexity" evidence="1">
    <location>
        <begin position="198"/>
        <end position="208"/>
    </location>
</feature>
<evidence type="ECO:0000313" key="3">
    <source>
        <dbReference type="EMBL" id="KAJ8565281.1"/>
    </source>
</evidence>
<dbReference type="InterPro" id="IPR031140">
    <property type="entry name" value="IDD1-16"/>
</dbReference>
<dbReference type="PANTHER" id="PTHR10593:SF214">
    <property type="entry name" value="PROTEIN INDETERMINATE-DOMAIN 5, CHLOROPLASTIC"/>
    <property type="match status" value="1"/>
</dbReference>
<keyword evidence="4" id="KW-1185">Reference proteome</keyword>
<dbReference type="SUPFAM" id="SSF82185">
    <property type="entry name" value="Histone H3 K4-specific methyltransferase SET7/9 N-terminal domain"/>
    <property type="match status" value="1"/>
</dbReference>
<organism evidence="3 4">
    <name type="scientific">Anisodus acutangulus</name>
    <dbReference type="NCBI Taxonomy" id="402998"/>
    <lineage>
        <taxon>Eukaryota</taxon>
        <taxon>Viridiplantae</taxon>
        <taxon>Streptophyta</taxon>
        <taxon>Embryophyta</taxon>
        <taxon>Tracheophyta</taxon>
        <taxon>Spermatophyta</taxon>
        <taxon>Magnoliopsida</taxon>
        <taxon>eudicotyledons</taxon>
        <taxon>Gunneridae</taxon>
        <taxon>Pentapetalae</taxon>
        <taxon>asterids</taxon>
        <taxon>lamiids</taxon>
        <taxon>Solanales</taxon>
        <taxon>Solanaceae</taxon>
        <taxon>Solanoideae</taxon>
        <taxon>Hyoscyameae</taxon>
        <taxon>Anisodus</taxon>
    </lineage>
</organism>
<dbReference type="PANTHER" id="PTHR10593">
    <property type="entry name" value="SERINE/THREONINE-PROTEIN KINASE RIO"/>
    <property type="match status" value="1"/>
</dbReference>
<dbReference type="Proteomes" id="UP001152561">
    <property type="component" value="Unassembled WGS sequence"/>
</dbReference>
<feature type="domain" description="BIRD-IDD transcription factor fourth C2HC zinc finger" evidence="2">
    <location>
        <begin position="3"/>
        <end position="41"/>
    </location>
</feature>
<dbReference type="OrthoDB" id="6354171at2759"/>
<accession>A0A9Q1RNT3</accession>
<evidence type="ECO:0000313" key="4">
    <source>
        <dbReference type="Proteomes" id="UP001152561"/>
    </source>
</evidence>
<name>A0A9Q1RNT3_9SOLA</name>
<feature type="region of interest" description="Disordered" evidence="1">
    <location>
        <begin position="179"/>
        <end position="208"/>
    </location>
</feature>
<dbReference type="InterPro" id="IPR055185">
    <property type="entry name" value="C2CH-4th_BIRD-IDD"/>
</dbReference>
<sequence>MREYRCDCGTLFSRRDSFITHRAFCDALAQESAKNPPSSSNIGSHLYGSSNNMSLGGLSKINSQISDHHDIFHFGGCNNNNNNNNMKNITSGGPHHHHHNQFDHNNNLIGSSSAFRPSTSFFRLPADQTSHQDYTGNNKQSIHGLMQLPDLHNNAKATSSPSMFNLNFFKNNNNVDNDNSNISGDSGGLLLPSPHQFSNNSGESSNNSSNVFSAGTLLSDHHHMSSSIPSLYGSSSLHHQNNNSPAPPMSASGNNSTFVSATGGGGSSSSAMKSDTHPPPAVNFDGVYGYDDSMSCGNHLHDLVVNVYGAQEQYHHQNDYEGVIGGYNNKGWFYFHTGHRWFVNFWKGKANGEGRFYSKLRDVFFGHFKDGLRHGQCLCINIDGMRSIEVWDEGLLQRRKNLDSDTETGWAVWRICENMLSFGCSWCP</sequence>
<feature type="region of interest" description="Disordered" evidence="1">
    <location>
        <begin position="223"/>
        <end position="278"/>
    </location>
</feature>
<evidence type="ECO:0000256" key="1">
    <source>
        <dbReference type="SAM" id="MobiDB-lite"/>
    </source>
</evidence>
<dbReference type="GO" id="GO:0005634">
    <property type="term" value="C:nucleus"/>
    <property type="evidence" value="ECO:0007669"/>
    <property type="project" value="TreeGrafter"/>
</dbReference>
<dbReference type="AlphaFoldDB" id="A0A9Q1RNT3"/>
<feature type="compositionally biased region" description="Low complexity" evidence="1">
    <location>
        <begin position="179"/>
        <end position="190"/>
    </location>
</feature>
<evidence type="ECO:0000259" key="2">
    <source>
        <dbReference type="Pfam" id="PF22992"/>
    </source>
</evidence>
<reference evidence="4" key="1">
    <citation type="journal article" date="2023" name="Proc. Natl. Acad. Sci. U.S.A.">
        <title>Genomic and structural basis for evolution of tropane alkaloid biosynthesis.</title>
        <authorList>
            <person name="Wanga Y.-J."/>
            <person name="Taina T."/>
            <person name="Yua J.-Y."/>
            <person name="Lia J."/>
            <person name="Xua B."/>
            <person name="Chenc J."/>
            <person name="D'Auriad J.C."/>
            <person name="Huanga J.-P."/>
            <person name="Huanga S.-X."/>
        </authorList>
    </citation>
    <scope>NUCLEOTIDE SEQUENCE [LARGE SCALE GENOMIC DNA]</scope>
    <source>
        <strain evidence="4">cv. KIB-2019</strain>
    </source>
</reference>
<gene>
    <name evidence="3" type="ORF">K7X08_007857</name>
</gene>
<feature type="compositionally biased region" description="Low complexity" evidence="1">
    <location>
        <begin position="225"/>
        <end position="236"/>
    </location>
</feature>
<proteinExistence type="predicted"/>